<keyword evidence="7" id="KW-0812">Transmembrane</keyword>
<evidence type="ECO:0000256" key="6">
    <source>
        <dbReference type="ARBA" id="ARBA00023012"/>
    </source>
</evidence>
<feature type="transmembrane region" description="Helical" evidence="7">
    <location>
        <begin position="209"/>
        <end position="231"/>
    </location>
</feature>
<keyword evidence="5 9" id="KW-0418">Kinase</keyword>
<dbReference type="Gene3D" id="3.30.565.10">
    <property type="entry name" value="Histidine kinase-like ATPase, C-terminal domain"/>
    <property type="match status" value="1"/>
</dbReference>
<dbReference type="SUPFAM" id="SSF47384">
    <property type="entry name" value="Homodimeric domain of signal transducing histidine kinase"/>
    <property type="match status" value="1"/>
</dbReference>
<dbReference type="InterPro" id="IPR004358">
    <property type="entry name" value="Sig_transdc_His_kin-like_C"/>
</dbReference>
<keyword evidence="6" id="KW-0902">Two-component regulatory system</keyword>
<evidence type="ECO:0000256" key="2">
    <source>
        <dbReference type="ARBA" id="ARBA00012438"/>
    </source>
</evidence>
<dbReference type="Gene3D" id="1.10.287.130">
    <property type="match status" value="1"/>
</dbReference>
<evidence type="ECO:0000256" key="7">
    <source>
        <dbReference type="SAM" id="Phobius"/>
    </source>
</evidence>
<proteinExistence type="predicted"/>
<dbReference type="EMBL" id="CP139781">
    <property type="protein sequence ID" value="WRQ85651.1"/>
    <property type="molecule type" value="Genomic_DNA"/>
</dbReference>
<dbReference type="Pfam" id="PF00512">
    <property type="entry name" value="HisKA"/>
    <property type="match status" value="1"/>
</dbReference>
<name>A0ABZ1C2I9_9BACT</name>
<dbReference type="InterPro" id="IPR003661">
    <property type="entry name" value="HisK_dim/P_dom"/>
</dbReference>
<keyword evidence="7" id="KW-0472">Membrane</keyword>
<gene>
    <name evidence="9" type="ORF">K1X11_012635</name>
</gene>
<comment type="catalytic activity">
    <reaction evidence="1">
        <text>ATP + protein L-histidine = ADP + protein N-phospho-L-histidine.</text>
        <dbReference type="EC" id="2.7.13.3"/>
    </reaction>
</comment>
<dbReference type="PROSITE" id="PS50109">
    <property type="entry name" value="HIS_KIN"/>
    <property type="match status" value="1"/>
</dbReference>
<dbReference type="RefSeq" id="WP_221032807.1">
    <property type="nucleotide sequence ID" value="NZ_CP139781.1"/>
</dbReference>
<dbReference type="Proteomes" id="UP000738431">
    <property type="component" value="Chromosome"/>
</dbReference>
<dbReference type="InterPro" id="IPR005467">
    <property type="entry name" value="His_kinase_dom"/>
</dbReference>
<dbReference type="SMART" id="SM00387">
    <property type="entry name" value="HATPase_c"/>
    <property type="match status" value="1"/>
</dbReference>
<evidence type="ECO:0000256" key="5">
    <source>
        <dbReference type="ARBA" id="ARBA00022777"/>
    </source>
</evidence>
<organism evidence="9 10">
    <name type="scientific">Actomonas aquatica</name>
    <dbReference type="NCBI Taxonomy" id="2866162"/>
    <lineage>
        <taxon>Bacteria</taxon>
        <taxon>Pseudomonadati</taxon>
        <taxon>Verrucomicrobiota</taxon>
        <taxon>Opitutia</taxon>
        <taxon>Opitutales</taxon>
        <taxon>Opitutaceae</taxon>
        <taxon>Actomonas</taxon>
    </lineage>
</organism>
<sequence>MFRHLAQLSPRALSGLVFVLILGSSAGTLAYFYRQAVSHHSEMIRRHVADLAHIVAASVDADRQELLQRPEQFNSPLYRELLAPLKAFHLRHPEVIYVYTMRVTADGEELVMLDTTTDDEVMAFERAEGREPVPSPLLEVYHTPPGNEAADALLRGGSSYVFDIPYSDDFGTFINARHPLFDASGRYVGYGGIHYSLATFHQRLNEVRVAGWIAFGGALLISVMLAGTAFVGRRESLAHLHGIEAAEADMRVQRDRADQANAAKGELLAIATHDLKNPLAAIAGIAGLLLRRKRKHAAPDDDRAQAEIESLESIEESANHMSDIVRGILLNEGIESGRMTLHPESVDLRRIAAEVVRFSAAAAARKKINLQLLPGDPLTLQADAQLLREACDNYVSNAVKYSPSGCTVTVSLAPDAATGGAEFAVQDQGPGLSAEDQAKLFGKFQKLTPRPTGGETSTGLGLSIVKTIVELHGGAVGCDSSPGAGARFWLRLPPVLPSPPPPTA</sequence>
<dbReference type="InterPro" id="IPR003594">
    <property type="entry name" value="HATPase_dom"/>
</dbReference>
<dbReference type="Pfam" id="PF02518">
    <property type="entry name" value="HATPase_c"/>
    <property type="match status" value="1"/>
</dbReference>
<evidence type="ECO:0000256" key="4">
    <source>
        <dbReference type="ARBA" id="ARBA00022679"/>
    </source>
</evidence>
<reference evidence="9 10" key="1">
    <citation type="submission" date="2021-08" db="EMBL/GenBank/DDBJ databases">
        <authorList>
            <person name="Zhang D."/>
            <person name="Zhang A."/>
            <person name="Wang L."/>
        </authorList>
    </citation>
    <scope>NUCLEOTIDE SEQUENCE [LARGE SCALE GENOMIC DNA]</scope>
    <source>
        <strain evidence="9 10">WL0086</strain>
    </source>
</reference>
<evidence type="ECO:0000256" key="1">
    <source>
        <dbReference type="ARBA" id="ARBA00000085"/>
    </source>
</evidence>
<evidence type="ECO:0000259" key="8">
    <source>
        <dbReference type="PROSITE" id="PS50109"/>
    </source>
</evidence>
<dbReference type="EC" id="2.7.13.3" evidence="2"/>
<evidence type="ECO:0000256" key="3">
    <source>
        <dbReference type="ARBA" id="ARBA00022553"/>
    </source>
</evidence>
<dbReference type="PANTHER" id="PTHR43711:SF31">
    <property type="entry name" value="HISTIDINE KINASE"/>
    <property type="match status" value="1"/>
</dbReference>
<dbReference type="InterPro" id="IPR050736">
    <property type="entry name" value="Sensor_HK_Regulatory"/>
</dbReference>
<keyword evidence="7" id="KW-1133">Transmembrane helix</keyword>
<protein>
    <recommendedName>
        <fullName evidence="2">histidine kinase</fullName>
        <ecNumber evidence="2">2.7.13.3</ecNumber>
    </recommendedName>
</protein>
<dbReference type="PRINTS" id="PR00344">
    <property type="entry name" value="BCTRLSENSOR"/>
</dbReference>
<evidence type="ECO:0000313" key="9">
    <source>
        <dbReference type="EMBL" id="WRQ85651.1"/>
    </source>
</evidence>
<dbReference type="InterPro" id="IPR036097">
    <property type="entry name" value="HisK_dim/P_sf"/>
</dbReference>
<dbReference type="GO" id="GO:0016301">
    <property type="term" value="F:kinase activity"/>
    <property type="evidence" value="ECO:0007669"/>
    <property type="project" value="UniProtKB-KW"/>
</dbReference>
<evidence type="ECO:0000313" key="10">
    <source>
        <dbReference type="Proteomes" id="UP000738431"/>
    </source>
</evidence>
<accession>A0ABZ1C2I9</accession>
<dbReference type="CDD" id="cd00082">
    <property type="entry name" value="HisKA"/>
    <property type="match status" value="1"/>
</dbReference>
<dbReference type="InterPro" id="IPR036890">
    <property type="entry name" value="HATPase_C_sf"/>
</dbReference>
<keyword evidence="4" id="KW-0808">Transferase</keyword>
<dbReference type="SUPFAM" id="SSF55874">
    <property type="entry name" value="ATPase domain of HSP90 chaperone/DNA topoisomerase II/histidine kinase"/>
    <property type="match status" value="1"/>
</dbReference>
<keyword evidence="3" id="KW-0597">Phosphoprotein</keyword>
<feature type="domain" description="Histidine kinase" evidence="8">
    <location>
        <begin position="270"/>
        <end position="496"/>
    </location>
</feature>
<dbReference type="PANTHER" id="PTHR43711">
    <property type="entry name" value="TWO-COMPONENT HISTIDINE KINASE"/>
    <property type="match status" value="1"/>
</dbReference>
<dbReference type="SMART" id="SM00388">
    <property type="entry name" value="HisKA"/>
    <property type="match status" value="1"/>
</dbReference>
<keyword evidence="10" id="KW-1185">Reference proteome</keyword>
<reference evidence="9 10" key="2">
    <citation type="submission" date="2023-12" db="EMBL/GenBank/DDBJ databases">
        <title>Description of an unclassified Opitutus bacterium of Verrucomicrobiota.</title>
        <authorList>
            <person name="Zhang D.-F."/>
        </authorList>
    </citation>
    <scope>NUCLEOTIDE SEQUENCE [LARGE SCALE GENOMIC DNA]</scope>
    <source>
        <strain evidence="9 10">WL0086</strain>
    </source>
</reference>